<feature type="transmembrane region" description="Helical" evidence="1">
    <location>
        <begin position="83"/>
        <end position="103"/>
    </location>
</feature>
<gene>
    <name evidence="2" type="ORF">RJ640_013391</name>
</gene>
<keyword evidence="1" id="KW-1133">Transmembrane helix</keyword>
<reference evidence="2" key="1">
    <citation type="submission" date="2022-12" db="EMBL/GenBank/DDBJ databases">
        <title>Draft genome assemblies for two species of Escallonia (Escalloniales).</title>
        <authorList>
            <person name="Chanderbali A."/>
            <person name="Dervinis C."/>
            <person name="Anghel I."/>
            <person name="Soltis D."/>
            <person name="Soltis P."/>
            <person name="Zapata F."/>
        </authorList>
    </citation>
    <scope>NUCLEOTIDE SEQUENCE</scope>
    <source>
        <strain evidence="2">UCBG92.1500</strain>
        <tissue evidence="2">Leaf</tissue>
    </source>
</reference>
<keyword evidence="1" id="KW-0472">Membrane</keyword>
<evidence type="ECO:0000313" key="3">
    <source>
        <dbReference type="Proteomes" id="UP001187471"/>
    </source>
</evidence>
<comment type="caution">
    <text evidence="2">The sequence shown here is derived from an EMBL/GenBank/DDBJ whole genome shotgun (WGS) entry which is preliminary data.</text>
</comment>
<organism evidence="2 3">
    <name type="scientific">Escallonia rubra</name>
    <dbReference type="NCBI Taxonomy" id="112253"/>
    <lineage>
        <taxon>Eukaryota</taxon>
        <taxon>Viridiplantae</taxon>
        <taxon>Streptophyta</taxon>
        <taxon>Embryophyta</taxon>
        <taxon>Tracheophyta</taxon>
        <taxon>Spermatophyta</taxon>
        <taxon>Magnoliopsida</taxon>
        <taxon>eudicotyledons</taxon>
        <taxon>Gunneridae</taxon>
        <taxon>Pentapetalae</taxon>
        <taxon>asterids</taxon>
        <taxon>campanulids</taxon>
        <taxon>Escalloniales</taxon>
        <taxon>Escalloniaceae</taxon>
        <taxon>Escallonia</taxon>
    </lineage>
</organism>
<keyword evidence="1" id="KW-0812">Transmembrane</keyword>
<protein>
    <submittedName>
        <fullName evidence="2">Uncharacterized protein</fullName>
    </submittedName>
</protein>
<dbReference type="AlphaFoldDB" id="A0AA88U5Z1"/>
<sequence length="178" mass="19982">MHDQTGALLDKTEGWAVSRAPREGTIKLLLEFEGEDSKGPSDDYVTSLSFELPMLSQGSQPLHWHFAYASLEDWNFQIHGQTLFFIVVVFSIILLIDILILYARWIYSFRPLLANVTSTLHHASPSQPHGLNVATINNLPIMLHPILGRDKVSEAECCICLGMFQVGEEIVLVESFTL</sequence>
<keyword evidence="3" id="KW-1185">Reference proteome</keyword>
<evidence type="ECO:0000313" key="2">
    <source>
        <dbReference type="EMBL" id="KAK2972478.1"/>
    </source>
</evidence>
<accession>A0AA88U5Z1</accession>
<proteinExistence type="predicted"/>
<evidence type="ECO:0000256" key="1">
    <source>
        <dbReference type="SAM" id="Phobius"/>
    </source>
</evidence>
<dbReference type="EMBL" id="JAVXUO010002522">
    <property type="protein sequence ID" value="KAK2972478.1"/>
    <property type="molecule type" value="Genomic_DNA"/>
</dbReference>
<name>A0AA88U5Z1_9ASTE</name>
<dbReference type="Proteomes" id="UP001187471">
    <property type="component" value="Unassembled WGS sequence"/>
</dbReference>